<keyword evidence="1" id="KW-1003">Cell membrane</keyword>
<dbReference type="PANTHER" id="PTHR36178">
    <property type="entry name" value="SLR0625 PROTEIN"/>
    <property type="match status" value="1"/>
</dbReference>
<dbReference type="PANTHER" id="PTHR36178:SF1">
    <property type="entry name" value="SODIUM_GLUTAMATE SYMPORTER"/>
    <property type="match status" value="1"/>
</dbReference>
<feature type="transmembrane region" description="Helical" evidence="1">
    <location>
        <begin position="277"/>
        <end position="297"/>
    </location>
</feature>
<keyword evidence="1" id="KW-0472">Membrane</keyword>
<dbReference type="GO" id="GO:0015813">
    <property type="term" value="P:L-glutamate transmembrane transport"/>
    <property type="evidence" value="ECO:0007669"/>
    <property type="project" value="UniProtKB-UniRule"/>
</dbReference>
<reference evidence="3 4" key="1">
    <citation type="submission" date="2014-09" db="EMBL/GenBank/DDBJ databases">
        <authorList>
            <person name="Urmite Genomes Urmite Genomes"/>
        </authorList>
    </citation>
    <scope>NUCLEOTIDE SEQUENCE [LARGE SCALE GENOMIC DNA]</scope>
    <source>
        <strain evidence="3 4">ES2</strain>
    </source>
</reference>
<dbReference type="STRING" id="1499687.BN1080_02851"/>
<dbReference type="GO" id="GO:0005886">
    <property type="term" value="C:plasma membrane"/>
    <property type="evidence" value="ECO:0007669"/>
    <property type="project" value="UniProtKB-SubCell"/>
</dbReference>
<feature type="transmembrane region" description="Helical" evidence="1">
    <location>
        <begin position="309"/>
        <end position="332"/>
    </location>
</feature>
<dbReference type="Proteomes" id="UP000043699">
    <property type="component" value="Unassembled WGS sequence"/>
</dbReference>
<dbReference type="GO" id="GO:0015501">
    <property type="term" value="F:glutamate:sodium symporter activity"/>
    <property type="evidence" value="ECO:0007669"/>
    <property type="project" value="UniProtKB-UniRule"/>
</dbReference>
<feature type="transmembrane region" description="Helical" evidence="1">
    <location>
        <begin position="373"/>
        <end position="394"/>
    </location>
</feature>
<keyword evidence="1" id="KW-0769">Symport</keyword>
<keyword evidence="4" id="KW-1185">Reference proteome</keyword>
<keyword evidence="1" id="KW-0812">Transmembrane</keyword>
<gene>
    <name evidence="3" type="primary">gltS</name>
    <name evidence="3" type="ORF">BN1080_02851</name>
</gene>
<feature type="transmembrane region" description="Helical" evidence="1">
    <location>
        <begin position="36"/>
        <end position="55"/>
    </location>
</feature>
<feature type="transmembrane region" description="Helical" evidence="1">
    <location>
        <begin position="95"/>
        <end position="120"/>
    </location>
</feature>
<comment type="subcellular location">
    <subcellularLocation>
        <location evidence="1">Cell membrane</location>
        <topology evidence="1">Multi-pass membrane protein</topology>
    </subcellularLocation>
</comment>
<feature type="transmembrane region" description="Helical" evidence="1">
    <location>
        <begin position="157"/>
        <end position="180"/>
    </location>
</feature>
<keyword evidence="1" id="KW-0406">Ion transport</keyword>
<protein>
    <recommendedName>
        <fullName evidence="1 2">Sodium/glutamate symporter</fullName>
    </recommendedName>
</protein>
<keyword evidence="1" id="KW-0813">Transport</keyword>
<dbReference type="OrthoDB" id="4921038at2"/>
<dbReference type="Pfam" id="PF03616">
    <property type="entry name" value="Glt_symporter"/>
    <property type="match status" value="1"/>
</dbReference>
<proteinExistence type="inferred from homology"/>
<dbReference type="AlphaFoldDB" id="A0A098ENH9"/>
<feature type="transmembrane region" description="Helical" evidence="1">
    <location>
        <begin position="6"/>
        <end position="24"/>
    </location>
</feature>
<evidence type="ECO:0000256" key="2">
    <source>
        <dbReference type="NCBIfam" id="TIGR00210"/>
    </source>
</evidence>
<evidence type="ECO:0000256" key="1">
    <source>
        <dbReference type="HAMAP-Rule" id="MF_02062"/>
    </source>
</evidence>
<keyword evidence="1" id="KW-1133">Transmembrane helix</keyword>
<keyword evidence="1" id="KW-0915">Sodium</keyword>
<comment type="function">
    <text evidence="1">Catalyzes the sodium-dependent transport of glutamate.</text>
</comment>
<feature type="transmembrane region" description="Helical" evidence="1">
    <location>
        <begin position="246"/>
        <end position="265"/>
    </location>
</feature>
<evidence type="ECO:0000313" key="3">
    <source>
        <dbReference type="EMBL" id="CEG23844.1"/>
    </source>
</evidence>
<organism evidence="3 4">
    <name type="scientific">Planococcus massiliensis</name>
    <dbReference type="NCBI Taxonomy" id="1499687"/>
    <lineage>
        <taxon>Bacteria</taxon>
        <taxon>Bacillati</taxon>
        <taxon>Bacillota</taxon>
        <taxon>Bacilli</taxon>
        <taxon>Bacillales</taxon>
        <taxon>Caryophanaceae</taxon>
        <taxon>Planococcus</taxon>
    </lineage>
</organism>
<sequence>MILELDQVTTIFLALAVFMVGSYLNSKIKILDKYCIPAPVVGGLLLAIILTVLRGTGLVEIVLDTSLQGLFMLTFFTTVGLGASFALIKLGGKLLVIYWLACGFLALVQSVIGISLASLLNLDPLIGVMVGAVSMEGGHGAATAFGTTIEELGVDGALSIGLAAATVGLVAGGLIGGPVVKYLINKYNLKSTEDAELEEAAPKKSAVSSVLAPITSRTFMIQLFIIGFCMAAGSYVGTAFTNLTDFALPNYVSAMFVAVIVRNILDRLNGNLIEMRTIGIIGDITLSIFLSMALMSIKLWEVANLALPLFIIILAQVVFIALFGIFVLFRLLGKNYDAAVMVGGFTGHGLGATPNAMANMDAIVSKYGHSQKAYLVVPIVGAFLIDVFAMPIILTSINLFS</sequence>
<dbReference type="HAMAP" id="MF_02062">
    <property type="entry name" value="GltS"/>
    <property type="match status" value="1"/>
</dbReference>
<dbReference type="EMBL" id="CCXS01000001">
    <property type="protein sequence ID" value="CEG23844.1"/>
    <property type="molecule type" value="Genomic_DNA"/>
</dbReference>
<feature type="transmembrane region" description="Helical" evidence="1">
    <location>
        <begin position="67"/>
        <end position="88"/>
    </location>
</feature>
<keyword evidence="1" id="KW-0739">Sodium transport</keyword>
<dbReference type="NCBIfam" id="TIGR00210">
    <property type="entry name" value="gltS"/>
    <property type="match status" value="1"/>
</dbReference>
<evidence type="ECO:0000313" key="4">
    <source>
        <dbReference type="Proteomes" id="UP000043699"/>
    </source>
</evidence>
<dbReference type="RefSeq" id="WP_052652856.1">
    <property type="nucleotide sequence ID" value="NZ_CCXS01000001.1"/>
</dbReference>
<comment type="similarity">
    <text evidence="1">Belongs to the glutamate:Na(+) symporter (ESS) (TC 2.A.27) family.</text>
</comment>
<keyword evidence="1" id="KW-0029">Amino-acid transport</keyword>
<name>A0A098ENH9_9BACL</name>
<feature type="transmembrane region" description="Helical" evidence="1">
    <location>
        <begin position="219"/>
        <end position="240"/>
    </location>
</feature>
<accession>A0A098ENH9</accession>
<dbReference type="InterPro" id="IPR004445">
    <property type="entry name" value="GltS"/>
</dbReference>